<evidence type="ECO:0000313" key="4">
    <source>
        <dbReference type="Proteomes" id="UP001055108"/>
    </source>
</evidence>
<dbReference type="Proteomes" id="UP001055108">
    <property type="component" value="Unassembled WGS sequence"/>
</dbReference>
<comment type="caution">
    <text evidence="3">The sequence shown here is derived from an EMBL/GenBank/DDBJ whole genome shotgun (WGS) entry which is preliminary data.</text>
</comment>
<reference evidence="3" key="2">
    <citation type="submission" date="2021-08" db="EMBL/GenBank/DDBJ databases">
        <authorList>
            <person name="Tani A."/>
            <person name="Ola A."/>
            <person name="Ogura Y."/>
            <person name="Katsura K."/>
            <person name="Hayashi T."/>
        </authorList>
    </citation>
    <scope>NUCLEOTIDE SEQUENCE</scope>
    <source>
        <strain evidence="3">NBRC 103626</strain>
    </source>
</reference>
<evidence type="ECO:0000259" key="2">
    <source>
        <dbReference type="Pfam" id="PF00126"/>
    </source>
</evidence>
<sequence length="144" mass="15144">MTRLSIRIDLGPDHRVGPGKVRLLEAIAEHGSISAAGRALGMSYRRAWTLVEALNAGFGRPVVETQAGGRAGGGARLSSFGAGLVVDYRAIERAAERAAAPFLARLSDPAGDPPEDHGPQELVQPSDTVEDERVRKGQNAAGDH</sequence>
<dbReference type="Gene3D" id="1.10.10.10">
    <property type="entry name" value="Winged helix-like DNA-binding domain superfamily/Winged helix DNA-binding domain"/>
    <property type="match status" value="1"/>
</dbReference>
<protein>
    <recommendedName>
        <fullName evidence="2">HTH lysR-type domain-containing protein</fullName>
    </recommendedName>
</protein>
<accession>A0AA37HMF0</accession>
<gene>
    <name evidence="3" type="ORF">NBEOAGPD_1298</name>
</gene>
<dbReference type="PANTHER" id="PTHR30432:SF1">
    <property type="entry name" value="DNA-BINDING TRANSCRIPTIONAL DUAL REGULATOR MODE"/>
    <property type="match status" value="1"/>
</dbReference>
<proteinExistence type="predicted"/>
<dbReference type="AlphaFoldDB" id="A0AA37HMF0"/>
<dbReference type="EMBL" id="BPQM01000027">
    <property type="protein sequence ID" value="GJD78086.1"/>
    <property type="molecule type" value="Genomic_DNA"/>
</dbReference>
<name>A0AA37HMF0_9HYPH</name>
<dbReference type="PANTHER" id="PTHR30432">
    <property type="entry name" value="TRANSCRIPTIONAL REGULATOR MODE"/>
    <property type="match status" value="1"/>
</dbReference>
<dbReference type="InterPro" id="IPR051815">
    <property type="entry name" value="Molybdate_resp_trans_reg"/>
</dbReference>
<keyword evidence="4" id="KW-1185">Reference proteome</keyword>
<dbReference type="GO" id="GO:0003700">
    <property type="term" value="F:DNA-binding transcription factor activity"/>
    <property type="evidence" value="ECO:0007669"/>
    <property type="project" value="InterPro"/>
</dbReference>
<evidence type="ECO:0000256" key="1">
    <source>
        <dbReference type="SAM" id="MobiDB-lite"/>
    </source>
</evidence>
<evidence type="ECO:0000313" key="3">
    <source>
        <dbReference type="EMBL" id="GJD78086.1"/>
    </source>
</evidence>
<reference evidence="3" key="1">
    <citation type="journal article" date="2016" name="Front. Microbiol.">
        <title>Genome Sequence of the Piezophilic, Mesophilic Sulfate-Reducing Bacterium Desulfovibrio indicus J2T.</title>
        <authorList>
            <person name="Cao J."/>
            <person name="Maignien L."/>
            <person name="Shao Z."/>
            <person name="Alain K."/>
            <person name="Jebbar M."/>
        </authorList>
    </citation>
    <scope>NUCLEOTIDE SEQUENCE</scope>
    <source>
        <strain evidence="3">NBRC 103626</strain>
    </source>
</reference>
<dbReference type="InterPro" id="IPR036390">
    <property type="entry name" value="WH_DNA-bd_sf"/>
</dbReference>
<dbReference type="Pfam" id="PF00126">
    <property type="entry name" value="HTH_1"/>
    <property type="match status" value="1"/>
</dbReference>
<feature type="region of interest" description="Disordered" evidence="1">
    <location>
        <begin position="104"/>
        <end position="144"/>
    </location>
</feature>
<dbReference type="InterPro" id="IPR000847">
    <property type="entry name" value="LysR_HTH_N"/>
</dbReference>
<organism evidence="3 4">
    <name type="scientific">Methylobacterium gregans</name>
    <dbReference type="NCBI Taxonomy" id="374424"/>
    <lineage>
        <taxon>Bacteria</taxon>
        <taxon>Pseudomonadati</taxon>
        <taxon>Pseudomonadota</taxon>
        <taxon>Alphaproteobacteria</taxon>
        <taxon>Hyphomicrobiales</taxon>
        <taxon>Methylobacteriaceae</taxon>
        <taxon>Methylobacterium</taxon>
    </lineage>
</organism>
<dbReference type="SUPFAM" id="SSF46785">
    <property type="entry name" value="Winged helix' DNA-binding domain"/>
    <property type="match status" value="1"/>
</dbReference>
<feature type="domain" description="HTH lysR-type" evidence="2">
    <location>
        <begin position="21"/>
        <end position="81"/>
    </location>
</feature>
<dbReference type="RefSeq" id="WP_238301810.1">
    <property type="nucleotide sequence ID" value="NZ_BPQM01000027.1"/>
</dbReference>
<dbReference type="InterPro" id="IPR036388">
    <property type="entry name" value="WH-like_DNA-bd_sf"/>
</dbReference>